<dbReference type="EMBL" id="LT629766">
    <property type="protein sequence ID" value="SDR76077.1"/>
    <property type="molecule type" value="Genomic_DNA"/>
</dbReference>
<feature type="transmembrane region" description="Helical" evidence="7">
    <location>
        <begin position="322"/>
        <end position="343"/>
    </location>
</feature>
<keyword evidence="5 7" id="KW-1133">Transmembrane helix</keyword>
<dbReference type="AlphaFoldDB" id="A0A1H1LNX9"/>
<protein>
    <submittedName>
        <fullName evidence="10">Lipase maturation factor</fullName>
    </submittedName>
</protein>
<keyword evidence="6 7" id="KW-0472">Membrane</keyword>
<keyword evidence="4" id="KW-0256">Endoplasmic reticulum</keyword>
<keyword evidence="3 7" id="KW-0812">Transmembrane</keyword>
<comment type="subcellular location">
    <subcellularLocation>
        <location evidence="1">Endoplasmic reticulum membrane</location>
        <topology evidence="1">Multi-pass membrane protein</topology>
    </subcellularLocation>
</comment>
<feature type="domain" description="Lipase maturation factor 1/2 C-terminal" evidence="9">
    <location>
        <begin position="363"/>
        <end position="514"/>
    </location>
</feature>
<dbReference type="Pfam" id="PF06762">
    <property type="entry name" value="LMF1"/>
    <property type="match status" value="1"/>
</dbReference>
<evidence type="ECO:0000259" key="9">
    <source>
        <dbReference type="Pfam" id="PF25179"/>
    </source>
</evidence>
<feature type="domain" description="Lipase maturation factor 1/2 N-terminal" evidence="8">
    <location>
        <begin position="128"/>
        <end position="280"/>
    </location>
</feature>
<evidence type="ECO:0000256" key="3">
    <source>
        <dbReference type="ARBA" id="ARBA00022692"/>
    </source>
</evidence>
<dbReference type="GO" id="GO:0051604">
    <property type="term" value="P:protein maturation"/>
    <property type="evidence" value="ECO:0007669"/>
    <property type="project" value="InterPro"/>
</dbReference>
<evidence type="ECO:0000256" key="7">
    <source>
        <dbReference type="SAM" id="Phobius"/>
    </source>
</evidence>
<reference evidence="11" key="1">
    <citation type="submission" date="2016-10" db="EMBL/GenBank/DDBJ databases">
        <authorList>
            <person name="Varghese N."/>
            <person name="Submissions S."/>
        </authorList>
    </citation>
    <scope>NUCLEOTIDE SEQUENCE [LARGE SCALE GENOMIC DNA]</scope>
    <source>
        <strain evidence="11">DSM 23676</strain>
    </source>
</reference>
<keyword evidence="11" id="KW-1185">Reference proteome</keyword>
<organism evidence="10 11">
    <name type="scientific">Brevibacterium siliguriense</name>
    <dbReference type="NCBI Taxonomy" id="1136497"/>
    <lineage>
        <taxon>Bacteria</taxon>
        <taxon>Bacillati</taxon>
        <taxon>Actinomycetota</taxon>
        <taxon>Actinomycetes</taxon>
        <taxon>Micrococcales</taxon>
        <taxon>Brevibacteriaceae</taxon>
        <taxon>Brevibacterium</taxon>
    </lineage>
</organism>
<dbReference type="OrthoDB" id="9793230at2"/>
<dbReference type="STRING" id="1136497.SAMN04489752_0176"/>
<evidence type="ECO:0000256" key="5">
    <source>
        <dbReference type="ARBA" id="ARBA00022989"/>
    </source>
</evidence>
<dbReference type="InterPro" id="IPR057434">
    <property type="entry name" value="LMF1/2_N"/>
</dbReference>
<feature type="transmembrane region" description="Helical" evidence="7">
    <location>
        <begin position="103"/>
        <end position="123"/>
    </location>
</feature>
<dbReference type="Proteomes" id="UP000199597">
    <property type="component" value="Chromosome I"/>
</dbReference>
<dbReference type="InterPro" id="IPR057433">
    <property type="entry name" value="LMF1/2_C"/>
</dbReference>
<evidence type="ECO:0000313" key="11">
    <source>
        <dbReference type="Proteomes" id="UP000199597"/>
    </source>
</evidence>
<dbReference type="PANTHER" id="PTHR14463">
    <property type="entry name" value="LIPASE MATURATION FACTOR"/>
    <property type="match status" value="1"/>
</dbReference>
<evidence type="ECO:0000259" key="8">
    <source>
        <dbReference type="Pfam" id="PF06762"/>
    </source>
</evidence>
<dbReference type="PANTHER" id="PTHR14463:SF10">
    <property type="entry name" value="LIPASE MATURATION FACTOR 1"/>
    <property type="match status" value="1"/>
</dbReference>
<comment type="similarity">
    <text evidence="2">Belongs to the lipase maturation factor family.</text>
</comment>
<sequence length="528" mass="58689">MDQVVALLTAGDYTISREIIQRGFGVLFLIAFASALNQFPALLGERGLTPAPRFIALTSTRQAPTIFRWKRFAYSDRRLRLVCVIGMALAASAIIGLPQAGPAWVPIPVFLGLWGLYFSIVSIGQRFYGFGWESLLLEAGFLIGFLGSHEVAPSLPVVLLLRWFVIRIEFGAGMIKMRGDASWRDLTAMDYHHQTQPMPNPVSRRAHLMPGWWHKGETLGSHIVQLAAPWLLFLPQPIASFAAVAIILTQLALVITGNYAWLNWATILLACSGISDTFFRWIAGGPFPGWGWNSVVGIFTDPTGTEAADFVAVPDPVDALPVWWLIVVLVFVAWQAWLNVPALRNLFSPNQLMNASFNRLGLGNAYGAFGSMTETRNEIIIEGWIDDEDAGATGTSADSPGRDDADAGWREYRFKGKPGDVLRRGPVIAPYHLRLDWLMWFAALGDYRQTWFTELVRKVGSGDPQIRRLMGPDPFDGAAPELIRVRVCTYRYATRAERRAAVAAGEPKPWWVRSDPRILVQPIDVRNG</sequence>
<evidence type="ECO:0000256" key="1">
    <source>
        <dbReference type="ARBA" id="ARBA00004477"/>
    </source>
</evidence>
<dbReference type="Pfam" id="PF25179">
    <property type="entry name" value="LMF1_C"/>
    <property type="match status" value="1"/>
</dbReference>
<feature type="transmembrane region" description="Helical" evidence="7">
    <location>
        <begin position="262"/>
        <end position="283"/>
    </location>
</feature>
<feature type="transmembrane region" description="Helical" evidence="7">
    <location>
        <begin position="79"/>
        <end position="97"/>
    </location>
</feature>
<feature type="transmembrane region" description="Helical" evidence="7">
    <location>
        <begin position="135"/>
        <end position="152"/>
    </location>
</feature>
<evidence type="ECO:0000256" key="4">
    <source>
        <dbReference type="ARBA" id="ARBA00022824"/>
    </source>
</evidence>
<evidence type="ECO:0000256" key="6">
    <source>
        <dbReference type="ARBA" id="ARBA00023136"/>
    </source>
</evidence>
<dbReference type="InterPro" id="IPR009613">
    <property type="entry name" value="LMF"/>
</dbReference>
<feature type="transmembrane region" description="Helical" evidence="7">
    <location>
        <begin position="238"/>
        <end position="255"/>
    </location>
</feature>
<gene>
    <name evidence="10" type="ORF">SAMN04489752_0176</name>
</gene>
<dbReference type="RefSeq" id="WP_092009179.1">
    <property type="nucleotide sequence ID" value="NZ_LT629766.1"/>
</dbReference>
<evidence type="ECO:0000313" key="10">
    <source>
        <dbReference type="EMBL" id="SDR76077.1"/>
    </source>
</evidence>
<evidence type="ECO:0000256" key="2">
    <source>
        <dbReference type="ARBA" id="ARBA00005512"/>
    </source>
</evidence>
<name>A0A1H1LNX9_9MICO</name>
<proteinExistence type="inferred from homology"/>
<accession>A0A1H1LNX9</accession>